<feature type="transmembrane region" description="Helical" evidence="5">
    <location>
        <begin position="106"/>
        <end position="130"/>
    </location>
</feature>
<feature type="domain" description="GGDEF" evidence="6">
    <location>
        <begin position="254"/>
        <end position="388"/>
    </location>
</feature>
<evidence type="ECO:0000256" key="1">
    <source>
        <dbReference type="ARBA" id="ARBA00001946"/>
    </source>
</evidence>
<dbReference type="InterPro" id="IPR000160">
    <property type="entry name" value="GGDEF_dom"/>
</dbReference>
<dbReference type="CDD" id="cd01949">
    <property type="entry name" value="GGDEF"/>
    <property type="match status" value="1"/>
</dbReference>
<dbReference type="EC" id="2.7.7.65" evidence="3"/>
<dbReference type="GO" id="GO:1902201">
    <property type="term" value="P:negative regulation of bacterial-type flagellum-dependent cell motility"/>
    <property type="evidence" value="ECO:0007669"/>
    <property type="project" value="TreeGrafter"/>
</dbReference>
<dbReference type="PANTHER" id="PTHR45138:SF9">
    <property type="entry name" value="DIGUANYLATE CYCLASE DGCM-RELATED"/>
    <property type="match status" value="1"/>
</dbReference>
<dbReference type="InterPro" id="IPR043128">
    <property type="entry name" value="Rev_trsase/Diguanyl_cyclase"/>
</dbReference>
<evidence type="ECO:0000256" key="3">
    <source>
        <dbReference type="ARBA" id="ARBA00012528"/>
    </source>
</evidence>
<evidence type="ECO:0000256" key="5">
    <source>
        <dbReference type="SAM" id="Phobius"/>
    </source>
</evidence>
<dbReference type="Pfam" id="PF00990">
    <property type="entry name" value="GGDEF"/>
    <property type="match status" value="1"/>
</dbReference>
<dbReference type="AlphaFoldDB" id="A0A1G8XXF1"/>
<dbReference type="PROSITE" id="PS50887">
    <property type="entry name" value="GGDEF"/>
    <property type="match status" value="1"/>
</dbReference>
<dbReference type="FunFam" id="3.30.70.270:FF:000001">
    <property type="entry name" value="Diguanylate cyclase domain protein"/>
    <property type="match status" value="1"/>
</dbReference>
<evidence type="ECO:0000313" key="7">
    <source>
        <dbReference type="EMBL" id="SDJ95238.1"/>
    </source>
</evidence>
<dbReference type="GO" id="GO:0005886">
    <property type="term" value="C:plasma membrane"/>
    <property type="evidence" value="ECO:0007669"/>
    <property type="project" value="UniProtKB-SubCell"/>
</dbReference>
<dbReference type="NCBIfam" id="TIGR00254">
    <property type="entry name" value="GGDEF"/>
    <property type="match status" value="1"/>
</dbReference>
<organism evidence="7 8">
    <name type="scientific">Pseudomonas indica</name>
    <dbReference type="NCBI Taxonomy" id="137658"/>
    <lineage>
        <taxon>Bacteria</taxon>
        <taxon>Pseudomonadati</taxon>
        <taxon>Pseudomonadota</taxon>
        <taxon>Gammaproteobacteria</taxon>
        <taxon>Pseudomonadales</taxon>
        <taxon>Pseudomonadaceae</taxon>
        <taxon>Pseudomonas</taxon>
    </lineage>
</organism>
<feature type="transmembrane region" description="Helical" evidence="5">
    <location>
        <begin position="136"/>
        <end position="153"/>
    </location>
</feature>
<dbReference type="GO" id="GO:0052621">
    <property type="term" value="F:diguanylate cyclase activity"/>
    <property type="evidence" value="ECO:0007669"/>
    <property type="project" value="UniProtKB-EC"/>
</dbReference>
<feature type="transmembrane region" description="Helical" evidence="5">
    <location>
        <begin position="79"/>
        <end position="99"/>
    </location>
</feature>
<dbReference type="InterPro" id="IPR029787">
    <property type="entry name" value="Nucleotide_cyclase"/>
</dbReference>
<gene>
    <name evidence="7" type="ORF">SAMN05216186_103321</name>
</gene>
<feature type="transmembrane region" description="Helical" evidence="5">
    <location>
        <begin position="53"/>
        <end position="73"/>
    </location>
</feature>
<accession>A0A1G8XXF1</accession>
<keyword evidence="5" id="KW-0812">Transmembrane</keyword>
<keyword evidence="5" id="KW-0472">Membrane</keyword>
<proteinExistence type="predicted"/>
<evidence type="ECO:0000313" key="8">
    <source>
        <dbReference type="Proteomes" id="UP000198706"/>
    </source>
</evidence>
<dbReference type="SUPFAM" id="SSF55073">
    <property type="entry name" value="Nucleotide cyclase"/>
    <property type="match status" value="1"/>
</dbReference>
<dbReference type="Gene3D" id="3.30.70.270">
    <property type="match status" value="1"/>
</dbReference>
<dbReference type="InterPro" id="IPR050469">
    <property type="entry name" value="Diguanylate_Cyclase"/>
</dbReference>
<dbReference type="RefSeq" id="WP_084333934.1">
    <property type="nucleotide sequence ID" value="NZ_FNFD01000003.1"/>
</dbReference>
<feature type="transmembrane region" description="Helical" evidence="5">
    <location>
        <begin position="189"/>
        <end position="208"/>
    </location>
</feature>
<evidence type="ECO:0000256" key="2">
    <source>
        <dbReference type="ARBA" id="ARBA00004533"/>
    </source>
</evidence>
<feature type="transmembrane region" description="Helical" evidence="5">
    <location>
        <begin position="160"/>
        <end position="183"/>
    </location>
</feature>
<protein>
    <recommendedName>
        <fullName evidence="3">diguanylate cyclase</fullName>
        <ecNumber evidence="3">2.7.7.65</ecNumber>
    </recommendedName>
</protein>
<dbReference type="STRING" id="137658.SAMN05216186_103321"/>
<comment type="catalytic activity">
    <reaction evidence="4">
        <text>2 GTP = 3',3'-c-di-GMP + 2 diphosphate</text>
        <dbReference type="Rhea" id="RHEA:24898"/>
        <dbReference type="ChEBI" id="CHEBI:33019"/>
        <dbReference type="ChEBI" id="CHEBI:37565"/>
        <dbReference type="ChEBI" id="CHEBI:58805"/>
        <dbReference type="EC" id="2.7.7.65"/>
    </reaction>
</comment>
<dbReference type="EMBL" id="FNFD01000003">
    <property type="protein sequence ID" value="SDJ95238.1"/>
    <property type="molecule type" value="Genomic_DNA"/>
</dbReference>
<sequence length="388" mass="43559">MKLSPRPAWLDDVRPNPYADQLASGFRLLRFSRPLEREYREFMLEDGFELKRIALGVGILFWLAFAVLDQLLISDGARWGMIGIRLLVLVLLVICAWLMMQRRHIYLLLPLSLVCILAFGLGAAAVVALAHRSDPGYPYEGLLLVSMAAYFLVGLRLSEALACALAVLLAYVGFELLAGLPAARLINNVLFLAFGNLIGALGCYLLEFKSRQHFLVSRLMRVLADHDSLTGLHNRRSFNRQLERLWRHAQREKLSVALLLCDIDHFKAYNDRYGHQAGDKALQRVGLVLESAARRPLDMAVRMGGEEFAVLLYDIEESEALRRAEALRAALEAEAIPHDRSDTAKVVTMSIGVACLQPTEQDNLSQLYERADRALYLAKADGRNRAML</sequence>
<evidence type="ECO:0000259" key="6">
    <source>
        <dbReference type="PROSITE" id="PS50887"/>
    </source>
</evidence>
<keyword evidence="8" id="KW-1185">Reference proteome</keyword>
<name>A0A1G8XXF1_9PSED</name>
<keyword evidence="5" id="KW-1133">Transmembrane helix</keyword>
<evidence type="ECO:0000256" key="4">
    <source>
        <dbReference type="ARBA" id="ARBA00034247"/>
    </source>
</evidence>
<reference evidence="7 8" key="1">
    <citation type="submission" date="2016-10" db="EMBL/GenBank/DDBJ databases">
        <authorList>
            <person name="de Groot N.N."/>
        </authorList>
    </citation>
    <scope>NUCLEOTIDE SEQUENCE [LARGE SCALE GENOMIC DNA]</scope>
    <source>
        <strain evidence="7 8">JCM 21544</strain>
    </source>
</reference>
<dbReference type="GO" id="GO:0043709">
    <property type="term" value="P:cell adhesion involved in single-species biofilm formation"/>
    <property type="evidence" value="ECO:0007669"/>
    <property type="project" value="TreeGrafter"/>
</dbReference>
<comment type="cofactor">
    <cofactor evidence="1">
        <name>Mg(2+)</name>
        <dbReference type="ChEBI" id="CHEBI:18420"/>
    </cofactor>
</comment>
<comment type="subcellular location">
    <subcellularLocation>
        <location evidence="2">Cell inner membrane</location>
    </subcellularLocation>
</comment>
<dbReference type="SMART" id="SM00267">
    <property type="entry name" value="GGDEF"/>
    <property type="match status" value="1"/>
</dbReference>
<dbReference type="Proteomes" id="UP000198706">
    <property type="component" value="Unassembled WGS sequence"/>
</dbReference>
<dbReference type="PANTHER" id="PTHR45138">
    <property type="entry name" value="REGULATORY COMPONENTS OF SENSORY TRANSDUCTION SYSTEM"/>
    <property type="match status" value="1"/>
</dbReference>